<organism evidence="2 3">
    <name type="scientific">Poecilia mexicana</name>
    <dbReference type="NCBI Taxonomy" id="48701"/>
    <lineage>
        <taxon>Eukaryota</taxon>
        <taxon>Metazoa</taxon>
        <taxon>Chordata</taxon>
        <taxon>Craniata</taxon>
        <taxon>Vertebrata</taxon>
        <taxon>Euteleostomi</taxon>
        <taxon>Actinopterygii</taxon>
        <taxon>Neopterygii</taxon>
        <taxon>Teleostei</taxon>
        <taxon>Neoteleostei</taxon>
        <taxon>Acanthomorphata</taxon>
        <taxon>Ovalentaria</taxon>
        <taxon>Atherinomorphae</taxon>
        <taxon>Cyprinodontiformes</taxon>
        <taxon>Poeciliidae</taxon>
        <taxon>Poeciliinae</taxon>
        <taxon>Poecilia</taxon>
    </lineage>
</organism>
<proteinExistence type="predicted"/>
<feature type="domain" description="Reverse transcriptase" evidence="1">
    <location>
        <begin position="100"/>
        <end position="372"/>
    </location>
</feature>
<reference evidence="2" key="1">
    <citation type="submission" date="2025-08" db="UniProtKB">
        <authorList>
            <consortium name="Ensembl"/>
        </authorList>
    </citation>
    <scope>IDENTIFICATION</scope>
</reference>
<sequence>MSFSPEEIHKSFEIFYRKLYSQPKLTDLSSVKQFLDSLDLPSIGIEQNNWISAEITPAEVDKAISKLKTSKSPGGDGIPAEWYKMFRSSIRPLLLNCFNHVLKGGETPPSWKQAIISVIPKPGKDKSECSSYRPISVLNIDYKIFTSIIVSRLENIIPELIDTDQTGFIKNRRTQDNVRRTLQLLDIMNRNHLKSLAISFDAEKAFDSVRWEYLYLVLQRFGFNNTLISCLKSIYRSPVARIKINGGLSGTFPLERGCRQGCPLSPILFALFIEPLAQKIREDPEIKGIFFKGREYKTCLYADDVLVTLSDPDASLPNRMSCFHQFGLYSGFKLNIGKTQTLCFHYLPREDISNRFKFNWKTKTMKYLGINITRNRNKIYKANYGIITNKVKNNLDRWAPLILDLYNLIEIIKMIILPQLLFLFQSLPIEIPTKQFNKWNRIISRFIWRNKKPRVRYKTLQLPRDKGGMSLPCLESYYRAAQLQFAVYWCEEGYEAKWKELELSQIDIPLQALLGDKHLKTIYSEELSTSTKVPLSIWFREFRNPLLERKTRLLRWIEHDRDFVPAQLDSKFNQLTRKGLTSYCVISSGTDLDSFQQLQEKFDLDKRDFFRYLQLRHHFNKNIKISEKYDQDLINVFIDAYKGKPCKKRLSRLYMCLEAIKKTSTFYIKISWEREAEISLTEDEWLNICQINSTTTSSGCWREFSWKNIVRFFITPKRTFSQSGRAESGLCWRRCNNVMADHFHIFWDCPLIYSYWSKVSKEISVILGFEIEHNFKTIYLSNLPKELNTQDKYLLKILLMAGKKSITRKWLSRTSPTLRDWSAIVEEIRELEMLTFSIRLQENKIKKYWLKWLTYRNSRVN</sequence>
<dbReference type="PANTHER" id="PTHR31635:SF196">
    <property type="entry name" value="REVERSE TRANSCRIPTASE DOMAIN-CONTAINING PROTEIN-RELATED"/>
    <property type="match status" value="1"/>
</dbReference>
<reference evidence="2" key="2">
    <citation type="submission" date="2025-09" db="UniProtKB">
        <authorList>
            <consortium name="Ensembl"/>
        </authorList>
    </citation>
    <scope>IDENTIFICATION</scope>
</reference>
<dbReference type="PANTHER" id="PTHR31635">
    <property type="entry name" value="REVERSE TRANSCRIPTASE DOMAIN-CONTAINING PROTEIN-RELATED"/>
    <property type="match status" value="1"/>
</dbReference>
<evidence type="ECO:0000259" key="1">
    <source>
        <dbReference type="PROSITE" id="PS50878"/>
    </source>
</evidence>
<dbReference type="CDD" id="cd01650">
    <property type="entry name" value="RT_nLTR_like"/>
    <property type="match status" value="1"/>
</dbReference>
<dbReference type="InterPro" id="IPR043502">
    <property type="entry name" value="DNA/RNA_pol_sf"/>
</dbReference>
<keyword evidence="3" id="KW-1185">Reference proteome</keyword>
<protein>
    <recommendedName>
        <fullName evidence="1">Reverse transcriptase domain-containing protein</fullName>
    </recommendedName>
</protein>
<dbReference type="InterPro" id="IPR000477">
    <property type="entry name" value="RT_dom"/>
</dbReference>
<dbReference type="Proteomes" id="UP000261480">
    <property type="component" value="Unplaced"/>
</dbReference>
<dbReference type="Ensembl" id="ENSPMET00000020430.1">
    <property type="protein sequence ID" value="ENSPMEP00000012886.1"/>
    <property type="gene ID" value="ENSPMEG00000015117.1"/>
</dbReference>
<evidence type="ECO:0000313" key="3">
    <source>
        <dbReference type="Proteomes" id="UP000261480"/>
    </source>
</evidence>
<dbReference type="SUPFAM" id="SSF56672">
    <property type="entry name" value="DNA/RNA polymerases"/>
    <property type="match status" value="1"/>
</dbReference>
<name>A0A3B3XCU0_9TELE</name>
<dbReference type="STRING" id="48701.ENSPMEP00000012886"/>
<evidence type="ECO:0000313" key="2">
    <source>
        <dbReference type="Ensembl" id="ENSPMEP00000012886.1"/>
    </source>
</evidence>
<dbReference type="AlphaFoldDB" id="A0A3B3XCU0"/>
<accession>A0A3B3XCU0</accession>
<dbReference type="Pfam" id="PF00078">
    <property type="entry name" value="RVT_1"/>
    <property type="match status" value="1"/>
</dbReference>
<dbReference type="PROSITE" id="PS50878">
    <property type="entry name" value="RT_POL"/>
    <property type="match status" value="1"/>
</dbReference>